<dbReference type="HOGENOM" id="CLU_1220223_0_0_1"/>
<dbReference type="EMBL" id="JH687552">
    <property type="protein sequence ID" value="EIN04999.1"/>
    <property type="molecule type" value="Genomic_DNA"/>
</dbReference>
<dbReference type="Proteomes" id="UP000054196">
    <property type="component" value="Unassembled WGS sequence"/>
</dbReference>
<organism evidence="1 2">
    <name type="scientific">Punctularia strigosozonata (strain HHB-11173)</name>
    <name type="common">White-rot fungus</name>
    <dbReference type="NCBI Taxonomy" id="741275"/>
    <lineage>
        <taxon>Eukaryota</taxon>
        <taxon>Fungi</taxon>
        <taxon>Dikarya</taxon>
        <taxon>Basidiomycota</taxon>
        <taxon>Agaricomycotina</taxon>
        <taxon>Agaricomycetes</taxon>
        <taxon>Corticiales</taxon>
        <taxon>Punctulariaceae</taxon>
        <taxon>Punctularia</taxon>
    </lineage>
</organism>
<dbReference type="RefSeq" id="XP_007387922.1">
    <property type="nucleotide sequence ID" value="XM_007387860.1"/>
</dbReference>
<proteinExistence type="predicted"/>
<dbReference type="AlphaFoldDB" id="R7S517"/>
<accession>R7S517</accession>
<sequence>MLYSRQPMNMVYKTDCICSRTSSTTEVLLSVNGVPYCSKGINCNRRPKSRLAVYTDLDGAPIVVPRPVANVSHMFVVPSNSFSDDKSLASVSGVSALEDFDTLSNSLLAQLRGLSAKAPSSSAVEPLFTPEEVVRAPEPLCTIAEEDEEDEEERAASVPEQIPFVRASWFVAQDGEKDPHPLDQGIIVCSIQSKSKRRGAVRRALGPKIYPMRELLSKVFRPRFHHF</sequence>
<keyword evidence="2" id="KW-1185">Reference proteome</keyword>
<reference evidence="2" key="1">
    <citation type="journal article" date="2012" name="Science">
        <title>The Paleozoic origin of enzymatic lignin decomposition reconstructed from 31 fungal genomes.</title>
        <authorList>
            <person name="Floudas D."/>
            <person name="Binder M."/>
            <person name="Riley R."/>
            <person name="Barry K."/>
            <person name="Blanchette R.A."/>
            <person name="Henrissat B."/>
            <person name="Martinez A.T."/>
            <person name="Otillar R."/>
            <person name="Spatafora J.W."/>
            <person name="Yadav J.S."/>
            <person name="Aerts A."/>
            <person name="Benoit I."/>
            <person name="Boyd A."/>
            <person name="Carlson A."/>
            <person name="Copeland A."/>
            <person name="Coutinho P.M."/>
            <person name="de Vries R.P."/>
            <person name="Ferreira P."/>
            <person name="Findley K."/>
            <person name="Foster B."/>
            <person name="Gaskell J."/>
            <person name="Glotzer D."/>
            <person name="Gorecki P."/>
            <person name="Heitman J."/>
            <person name="Hesse C."/>
            <person name="Hori C."/>
            <person name="Igarashi K."/>
            <person name="Jurgens J.A."/>
            <person name="Kallen N."/>
            <person name="Kersten P."/>
            <person name="Kohler A."/>
            <person name="Kuees U."/>
            <person name="Kumar T.K.A."/>
            <person name="Kuo A."/>
            <person name="LaButti K."/>
            <person name="Larrondo L.F."/>
            <person name="Lindquist E."/>
            <person name="Ling A."/>
            <person name="Lombard V."/>
            <person name="Lucas S."/>
            <person name="Lundell T."/>
            <person name="Martin R."/>
            <person name="McLaughlin D.J."/>
            <person name="Morgenstern I."/>
            <person name="Morin E."/>
            <person name="Murat C."/>
            <person name="Nagy L.G."/>
            <person name="Nolan M."/>
            <person name="Ohm R.A."/>
            <person name="Patyshakuliyeva A."/>
            <person name="Rokas A."/>
            <person name="Ruiz-Duenas F.J."/>
            <person name="Sabat G."/>
            <person name="Salamov A."/>
            <person name="Samejima M."/>
            <person name="Schmutz J."/>
            <person name="Slot J.C."/>
            <person name="St John F."/>
            <person name="Stenlid J."/>
            <person name="Sun H."/>
            <person name="Sun S."/>
            <person name="Syed K."/>
            <person name="Tsang A."/>
            <person name="Wiebenga A."/>
            <person name="Young D."/>
            <person name="Pisabarro A."/>
            <person name="Eastwood D.C."/>
            <person name="Martin F."/>
            <person name="Cullen D."/>
            <person name="Grigoriev I.V."/>
            <person name="Hibbett D.S."/>
        </authorList>
    </citation>
    <scope>NUCLEOTIDE SEQUENCE [LARGE SCALE GENOMIC DNA]</scope>
    <source>
        <strain evidence="2">HHB-11173 SS5</strain>
    </source>
</reference>
<dbReference type="KEGG" id="psq:PUNSTDRAFT_47233"/>
<dbReference type="GeneID" id="18882860"/>
<protein>
    <submittedName>
        <fullName evidence="1">Uncharacterized protein</fullName>
    </submittedName>
</protein>
<gene>
    <name evidence="1" type="ORF">PUNSTDRAFT_47233</name>
</gene>
<name>R7S517_PUNST</name>
<evidence type="ECO:0000313" key="1">
    <source>
        <dbReference type="EMBL" id="EIN04999.1"/>
    </source>
</evidence>
<evidence type="ECO:0000313" key="2">
    <source>
        <dbReference type="Proteomes" id="UP000054196"/>
    </source>
</evidence>